<organism evidence="4 5">
    <name type="scientific">Albibacterium bauzanense</name>
    <dbReference type="NCBI Taxonomy" id="653929"/>
    <lineage>
        <taxon>Bacteria</taxon>
        <taxon>Pseudomonadati</taxon>
        <taxon>Bacteroidota</taxon>
        <taxon>Sphingobacteriia</taxon>
        <taxon>Sphingobacteriales</taxon>
        <taxon>Sphingobacteriaceae</taxon>
        <taxon>Albibacterium</taxon>
    </lineage>
</organism>
<protein>
    <submittedName>
        <fullName evidence="4">Integrase-like protein</fullName>
    </submittedName>
</protein>
<dbReference type="GO" id="GO:0015074">
    <property type="term" value="P:DNA integration"/>
    <property type="evidence" value="ECO:0007669"/>
    <property type="project" value="InterPro"/>
</dbReference>
<dbReference type="InterPro" id="IPR013762">
    <property type="entry name" value="Integrase-like_cat_sf"/>
</dbReference>
<evidence type="ECO:0000256" key="2">
    <source>
        <dbReference type="ARBA" id="ARBA00023172"/>
    </source>
</evidence>
<dbReference type="Gene3D" id="1.10.150.130">
    <property type="match status" value="1"/>
</dbReference>
<dbReference type="InterPro" id="IPR025269">
    <property type="entry name" value="SAM-like_dom"/>
</dbReference>
<dbReference type="GO" id="GO:0006310">
    <property type="term" value="P:DNA recombination"/>
    <property type="evidence" value="ECO:0007669"/>
    <property type="project" value="UniProtKB-KW"/>
</dbReference>
<dbReference type="Proteomes" id="UP000294616">
    <property type="component" value="Unassembled WGS sequence"/>
</dbReference>
<evidence type="ECO:0000256" key="1">
    <source>
        <dbReference type="ARBA" id="ARBA00023125"/>
    </source>
</evidence>
<proteinExistence type="predicted"/>
<dbReference type="RefSeq" id="WP_132224848.1">
    <property type="nucleotide sequence ID" value="NZ_SMGO01000002.1"/>
</dbReference>
<comment type="caution">
    <text evidence="4">The sequence shown here is derived from an EMBL/GenBank/DDBJ whole genome shotgun (WGS) entry which is preliminary data.</text>
</comment>
<keyword evidence="2" id="KW-0233">DNA recombination</keyword>
<dbReference type="InterPro" id="IPR011010">
    <property type="entry name" value="DNA_brk_join_enz"/>
</dbReference>
<sequence>MATVSAKVYEHHKKADGTYNVKICVHHKDQRKFIDTNHYVVKKQLTAKLKIKDNFVNDLIDDQLKGYRKIISELGEKLNFFNAESLRDYLRDKDAHVDFIKFCQLHIEQLKKENRTGTAGTHRTVRNSLIDYFKRDSVSITEINSNMLVSYERFLRSRRTMTRIVTEDGQTKEKTIDGLSDSGLHNHMRDLRTLFNAACNMYNNEDLGIYRIKHYPFKKYKVGSAPLTRKRNNSLEEVRAIRDCVTKAGSRAELAKEIYILSFYLCGMNAVDFYHLTRKDVRNGRIDYNRAKTQGRRKDNAFISIKVIEEAKPLLEKYIEKLSVRYSTYGVFDTALSQGMKQLRKMTDIPGATIYWARHTFATVARNACRISKDDVALALNHVDDEHRTTDIYIEKDWSIVDEVQIKVIGLLRRLDMKIAAKQKKERSIKNAA</sequence>
<dbReference type="InterPro" id="IPR010998">
    <property type="entry name" value="Integrase_recombinase_N"/>
</dbReference>
<dbReference type="Gene3D" id="1.10.443.10">
    <property type="entry name" value="Intergrase catalytic core"/>
    <property type="match status" value="1"/>
</dbReference>
<feature type="domain" description="Phage integrase SAM-like" evidence="3">
    <location>
        <begin position="98"/>
        <end position="201"/>
    </location>
</feature>
<evidence type="ECO:0000313" key="4">
    <source>
        <dbReference type="EMBL" id="TCK83669.1"/>
    </source>
</evidence>
<dbReference type="AlphaFoldDB" id="A0A4R1M224"/>
<dbReference type="SUPFAM" id="SSF56349">
    <property type="entry name" value="DNA breaking-rejoining enzymes"/>
    <property type="match status" value="1"/>
</dbReference>
<reference evidence="4 5" key="1">
    <citation type="submission" date="2019-03" db="EMBL/GenBank/DDBJ databases">
        <title>Genomic Encyclopedia of Archaeal and Bacterial Type Strains, Phase II (KMG-II): from individual species to whole genera.</title>
        <authorList>
            <person name="Goeker M."/>
        </authorList>
    </citation>
    <scope>NUCLEOTIDE SEQUENCE [LARGE SCALE GENOMIC DNA]</scope>
    <source>
        <strain evidence="4 5">DSM 22554</strain>
    </source>
</reference>
<dbReference type="EMBL" id="SMGO01000002">
    <property type="protein sequence ID" value="TCK83669.1"/>
    <property type="molecule type" value="Genomic_DNA"/>
</dbReference>
<accession>A0A4R1M224</accession>
<evidence type="ECO:0000313" key="5">
    <source>
        <dbReference type="Proteomes" id="UP000294616"/>
    </source>
</evidence>
<dbReference type="OrthoDB" id="5326076at2"/>
<keyword evidence="5" id="KW-1185">Reference proteome</keyword>
<gene>
    <name evidence="4" type="ORF">C8N28_2277</name>
</gene>
<dbReference type="GO" id="GO:0003677">
    <property type="term" value="F:DNA binding"/>
    <property type="evidence" value="ECO:0007669"/>
    <property type="project" value="UniProtKB-KW"/>
</dbReference>
<evidence type="ECO:0000259" key="3">
    <source>
        <dbReference type="Pfam" id="PF13102"/>
    </source>
</evidence>
<dbReference type="Pfam" id="PF13102">
    <property type="entry name" value="Phage_int_SAM_5"/>
    <property type="match status" value="1"/>
</dbReference>
<keyword evidence="1" id="KW-0238">DNA-binding</keyword>
<name>A0A4R1M224_9SPHI</name>